<dbReference type="Proteomes" id="UP000626554">
    <property type="component" value="Unassembled WGS sequence"/>
</dbReference>
<comment type="caution">
    <text evidence="1">The sequence shown here is derived from an EMBL/GenBank/DDBJ whole genome shotgun (WGS) entry which is preliminary data.</text>
</comment>
<organism evidence="1 2">
    <name type="scientific">Hymenobacter terrestris</name>
    <dbReference type="NCBI Taxonomy" id="2748310"/>
    <lineage>
        <taxon>Bacteria</taxon>
        <taxon>Pseudomonadati</taxon>
        <taxon>Bacteroidota</taxon>
        <taxon>Cytophagia</taxon>
        <taxon>Cytophagales</taxon>
        <taxon>Hymenobacteraceae</taxon>
        <taxon>Hymenobacter</taxon>
    </lineage>
</organism>
<reference evidence="1 2" key="1">
    <citation type="submission" date="2020-05" db="EMBL/GenBank/DDBJ databases">
        <title>Hymenobacter terrestris sp. nov. and Hymenobacter lapidiphilus sp. nov., isolated from regoliths in Antarctica.</title>
        <authorList>
            <person name="Sedlacek I."/>
            <person name="Pantucek R."/>
            <person name="Zeman M."/>
            <person name="Holochova P."/>
            <person name="Kralova S."/>
            <person name="Stankova E."/>
            <person name="Sedo O."/>
            <person name="Micenkova L."/>
            <person name="Svec P."/>
            <person name="Gupta V."/>
            <person name="Sood U."/>
            <person name="Korpole U.S."/>
            <person name="Lal R."/>
        </authorList>
    </citation>
    <scope>NUCLEOTIDE SEQUENCE [LARGE SCALE GENOMIC DNA]</scope>
    <source>
        <strain evidence="1 2">P5252</strain>
    </source>
</reference>
<accession>A0ABX2Q012</accession>
<keyword evidence="2" id="KW-1185">Reference proteome</keyword>
<dbReference type="EMBL" id="JABKAV010000009">
    <property type="protein sequence ID" value="NVO84278.1"/>
    <property type="molecule type" value="Genomic_DNA"/>
</dbReference>
<name>A0ABX2Q012_9BACT</name>
<proteinExistence type="predicted"/>
<evidence type="ECO:0000313" key="2">
    <source>
        <dbReference type="Proteomes" id="UP000626554"/>
    </source>
</evidence>
<protein>
    <recommendedName>
        <fullName evidence="3">Guanylate cyclase domain-containing protein</fullName>
    </recommendedName>
</protein>
<evidence type="ECO:0000313" key="1">
    <source>
        <dbReference type="EMBL" id="NVO84278.1"/>
    </source>
</evidence>
<evidence type="ECO:0008006" key="3">
    <source>
        <dbReference type="Google" id="ProtNLM"/>
    </source>
</evidence>
<gene>
    <name evidence="1" type="ORF">HW556_05240</name>
</gene>
<dbReference type="RefSeq" id="WP_176898643.1">
    <property type="nucleotide sequence ID" value="NZ_JABKAV010000009.1"/>
</dbReference>
<sequence length="261" mass="29536">MTELNKPTSYENRVVAFIDILGFSDFVRTNKASTEGFQTIYTALKEIQDEFNNLDDEYSEEAKNYLSVDPQSITASDSIILSRRADEKGGIYYMLSACADAIHTLIRHGFLCRGAVVLGDLFHKENLIFGPAYLQAVESEKTANYPIIKFSENLFKLANQHPGPANSGDWEEDFIKEHCKQMADGSYYLNYFTDYDSRYGPGEGGASIHYENLRKILEQGVANQNPGVFEKYRWAAEQYNLTADQFNLPQIVIPLPPKPNP</sequence>